<evidence type="ECO:0000313" key="3">
    <source>
        <dbReference type="Proteomes" id="UP000755585"/>
    </source>
</evidence>
<comment type="caution">
    <text evidence="2">The sequence shown here is derived from an EMBL/GenBank/DDBJ whole genome shotgun (WGS) entry which is preliminary data.</text>
</comment>
<feature type="compositionally biased region" description="Basic residues" evidence="1">
    <location>
        <begin position="115"/>
        <end position="124"/>
    </location>
</feature>
<dbReference type="Pfam" id="PF13671">
    <property type="entry name" value="AAA_33"/>
    <property type="match status" value="1"/>
</dbReference>
<dbReference type="GO" id="GO:0016301">
    <property type="term" value="F:kinase activity"/>
    <property type="evidence" value="ECO:0007669"/>
    <property type="project" value="UniProtKB-KW"/>
</dbReference>
<reference evidence="2 3" key="1">
    <citation type="submission" date="2021-03" db="EMBL/GenBank/DDBJ databases">
        <title>Sequencing the genomes of 1000 actinobacteria strains.</title>
        <authorList>
            <person name="Klenk H.-P."/>
        </authorList>
    </citation>
    <scope>NUCLEOTIDE SEQUENCE [LARGE SCALE GENOMIC DNA]</scope>
    <source>
        <strain evidence="2 3">DSM 18824</strain>
    </source>
</reference>
<keyword evidence="2" id="KW-0808">Transferase</keyword>
<dbReference type="Gene3D" id="3.40.50.300">
    <property type="entry name" value="P-loop containing nucleotide triphosphate hydrolases"/>
    <property type="match status" value="1"/>
</dbReference>
<dbReference type="PANTHER" id="PTHR37807">
    <property type="entry name" value="OS07G0160300 PROTEIN"/>
    <property type="match status" value="1"/>
</dbReference>
<dbReference type="SUPFAM" id="SSF52540">
    <property type="entry name" value="P-loop containing nucleoside triphosphate hydrolases"/>
    <property type="match status" value="1"/>
</dbReference>
<accession>A0ABS4UC41</accession>
<feature type="region of interest" description="Disordered" evidence="1">
    <location>
        <begin position="115"/>
        <end position="138"/>
    </location>
</feature>
<keyword evidence="2" id="KW-0418">Kinase</keyword>
<evidence type="ECO:0000256" key="1">
    <source>
        <dbReference type="SAM" id="MobiDB-lite"/>
    </source>
</evidence>
<proteinExistence type="predicted"/>
<sequence>MFLLQMSGVPGSGKSTVAAHVVEKYGAVAVDYDVIKSAVLDAGFDLGGSTRASYEVMYAMARHLLVQGRDVVMDSPCFWPRIVNEGIAIAEENGAAYRYVECRVQDLQQLDERLRRRPRLRTHRPSLNQPPADAGGEPVDGEALVREWMDKAHRPADNYLQLDMDRPLADVLPEVDHYLKQSG</sequence>
<dbReference type="EMBL" id="JAGINT010000001">
    <property type="protein sequence ID" value="MBP2349181.1"/>
    <property type="molecule type" value="Genomic_DNA"/>
</dbReference>
<gene>
    <name evidence="2" type="ORF">JOF29_000264</name>
</gene>
<organism evidence="2 3">
    <name type="scientific">Kribbella aluminosa</name>
    <dbReference type="NCBI Taxonomy" id="416017"/>
    <lineage>
        <taxon>Bacteria</taxon>
        <taxon>Bacillati</taxon>
        <taxon>Actinomycetota</taxon>
        <taxon>Actinomycetes</taxon>
        <taxon>Propionibacteriales</taxon>
        <taxon>Kribbellaceae</taxon>
        <taxon>Kribbella</taxon>
    </lineage>
</organism>
<keyword evidence="3" id="KW-1185">Reference proteome</keyword>
<dbReference type="PANTHER" id="PTHR37807:SF3">
    <property type="entry name" value="OS07G0160300 PROTEIN"/>
    <property type="match status" value="1"/>
</dbReference>
<evidence type="ECO:0000313" key="2">
    <source>
        <dbReference type="EMBL" id="MBP2349181.1"/>
    </source>
</evidence>
<name>A0ABS4UC41_9ACTN</name>
<dbReference type="RefSeq" id="WP_209692385.1">
    <property type="nucleotide sequence ID" value="NZ_BAAAVU010000028.1"/>
</dbReference>
<dbReference type="InterPro" id="IPR027417">
    <property type="entry name" value="P-loop_NTPase"/>
</dbReference>
<dbReference type="Proteomes" id="UP000755585">
    <property type="component" value="Unassembled WGS sequence"/>
</dbReference>
<protein>
    <submittedName>
        <fullName evidence="2">Kinase</fullName>
    </submittedName>
</protein>